<dbReference type="Pfam" id="PF05013">
    <property type="entry name" value="FGase"/>
    <property type="match status" value="1"/>
</dbReference>
<protein>
    <submittedName>
        <fullName evidence="1">N-formylglutamate deformylase</fullName>
    </submittedName>
</protein>
<reference evidence="2" key="1">
    <citation type="submission" date="2016-10" db="EMBL/GenBank/DDBJ databases">
        <authorList>
            <person name="Varghese N."/>
            <person name="Submissions S."/>
        </authorList>
    </citation>
    <scope>NUCLEOTIDE SEQUENCE [LARGE SCALE GENOMIC DNA]</scope>
    <source>
        <strain evidence="2">CGMCC 1.9127</strain>
    </source>
</reference>
<accession>A0A1H7MNL4</accession>
<organism evidence="1 2">
    <name type="scientific">Colwellia chukchiensis</name>
    <dbReference type="NCBI Taxonomy" id="641665"/>
    <lineage>
        <taxon>Bacteria</taxon>
        <taxon>Pseudomonadati</taxon>
        <taxon>Pseudomonadota</taxon>
        <taxon>Gammaproteobacteria</taxon>
        <taxon>Alteromonadales</taxon>
        <taxon>Colwelliaceae</taxon>
        <taxon>Colwellia</taxon>
    </lineage>
</organism>
<evidence type="ECO:0000313" key="1">
    <source>
        <dbReference type="EMBL" id="SEL12896.1"/>
    </source>
</evidence>
<evidence type="ECO:0000313" key="2">
    <source>
        <dbReference type="Proteomes" id="UP000199297"/>
    </source>
</evidence>
<sequence length="280" mass="31734">MKLPFTLLSPSQENCLPLVFDSPHSGINFPSDFKSEVPLSQLKSGWDAFIDDLWQDAVKVGGHLLHADFSRMYIDPNRAPNDIDPALLDAPWHECQPTKYSERGMGLIRRYALPNVAMYKEPLSRAQIEHRIKHYYQPYHQALSATLAKLHQDFGAVWHIDCHSMKSKGNGMNIDNGVARPDIILGDNLGQAAGAEFVQVVEDAFSKRGYNVVRNTPYKGGYLVTHYGNIKDNRHSMQIEINRALYMNEKAFTPNDNYHNFKQDISQVVKDIADYVSANV</sequence>
<dbReference type="Gene3D" id="3.40.630.40">
    <property type="entry name" value="Zn-dependent exopeptidases"/>
    <property type="match status" value="1"/>
</dbReference>
<dbReference type="OrthoDB" id="8716700at2"/>
<dbReference type="AlphaFoldDB" id="A0A1H7MNL4"/>
<dbReference type="InterPro" id="IPR007709">
    <property type="entry name" value="N-FG_amidohydro"/>
</dbReference>
<dbReference type="EMBL" id="FOBI01000006">
    <property type="protein sequence ID" value="SEL12896.1"/>
    <property type="molecule type" value="Genomic_DNA"/>
</dbReference>
<dbReference type="STRING" id="641665.GCA_002104455_03251"/>
<keyword evidence="2" id="KW-1185">Reference proteome</keyword>
<dbReference type="Proteomes" id="UP000199297">
    <property type="component" value="Unassembled WGS sequence"/>
</dbReference>
<gene>
    <name evidence="1" type="ORF">SAMN05216262_10676</name>
</gene>
<name>A0A1H7MNL4_9GAMM</name>
<dbReference type="SUPFAM" id="SSF53187">
    <property type="entry name" value="Zn-dependent exopeptidases"/>
    <property type="match status" value="1"/>
</dbReference>
<dbReference type="RefSeq" id="WP_085284762.1">
    <property type="nucleotide sequence ID" value="NZ_FOBI01000006.1"/>
</dbReference>
<proteinExistence type="predicted"/>